<gene>
    <name evidence="1" type="ORF">GNF77_16430</name>
</gene>
<name>A0AAW9IP18_CLOPF</name>
<reference evidence="1" key="1">
    <citation type="submission" date="2019-11" db="EMBL/GenBank/DDBJ databases">
        <title>Characterization of Clostridium perfringens isolates from swine manure treated agricultural soils.</title>
        <authorList>
            <person name="Wushke S.T."/>
        </authorList>
    </citation>
    <scope>NUCLEOTIDE SEQUENCE</scope>
    <source>
        <strain evidence="1">V2</strain>
    </source>
</reference>
<protein>
    <submittedName>
        <fullName evidence="1">ABC transporter</fullName>
    </submittedName>
</protein>
<sequence>DEENSHRVMENIIKFCKEKNIDMVIVSHNKSIVDDFCENKIEIVKGDILWKE</sequence>
<organism evidence="1 2">
    <name type="scientific">Clostridium perfringens</name>
    <dbReference type="NCBI Taxonomy" id="1502"/>
    <lineage>
        <taxon>Bacteria</taxon>
        <taxon>Bacillati</taxon>
        <taxon>Bacillota</taxon>
        <taxon>Clostridia</taxon>
        <taxon>Eubacteriales</taxon>
        <taxon>Clostridiaceae</taxon>
        <taxon>Clostridium</taxon>
    </lineage>
</organism>
<evidence type="ECO:0000313" key="1">
    <source>
        <dbReference type="EMBL" id="MDZ5010454.1"/>
    </source>
</evidence>
<evidence type="ECO:0000313" key="2">
    <source>
        <dbReference type="Proteomes" id="UP001292368"/>
    </source>
</evidence>
<dbReference type="AlphaFoldDB" id="A0AAW9IP18"/>
<proteinExistence type="predicted"/>
<dbReference type="Proteomes" id="UP001292368">
    <property type="component" value="Unassembled WGS sequence"/>
</dbReference>
<accession>A0AAW9IP18</accession>
<comment type="caution">
    <text evidence="1">The sequence shown here is derived from an EMBL/GenBank/DDBJ whole genome shotgun (WGS) entry which is preliminary data.</text>
</comment>
<feature type="non-terminal residue" evidence="1">
    <location>
        <position position="1"/>
    </location>
</feature>
<dbReference type="EMBL" id="WNVM01000397">
    <property type="protein sequence ID" value="MDZ5010454.1"/>
    <property type="molecule type" value="Genomic_DNA"/>
</dbReference>